<evidence type="ECO:0000313" key="2">
    <source>
        <dbReference type="Proteomes" id="UP000750711"/>
    </source>
</evidence>
<organism evidence="1 2">
    <name type="scientific">Trichoglossum hirsutum</name>
    <dbReference type="NCBI Taxonomy" id="265104"/>
    <lineage>
        <taxon>Eukaryota</taxon>
        <taxon>Fungi</taxon>
        <taxon>Dikarya</taxon>
        <taxon>Ascomycota</taxon>
        <taxon>Pezizomycotina</taxon>
        <taxon>Geoglossomycetes</taxon>
        <taxon>Geoglossales</taxon>
        <taxon>Geoglossaceae</taxon>
        <taxon>Trichoglossum</taxon>
    </lineage>
</organism>
<name>A0A9P8LCB8_9PEZI</name>
<dbReference type="AlphaFoldDB" id="A0A9P8LCB8"/>
<dbReference type="Proteomes" id="UP000750711">
    <property type="component" value="Unassembled WGS sequence"/>
</dbReference>
<evidence type="ECO:0000313" key="1">
    <source>
        <dbReference type="EMBL" id="KAH0559729.1"/>
    </source>
</evidence>
<protein>
    <recommendedName>
        <fullName evidence="3">Fungal N-terminal domain-containing protein</fullName>
    </recommendedName>
</protein>
<dbReference type="Gene3D" id="1.10.400.10">
    <property type="entry name" value="GI Alpha 1, domain 2-like"/>
    <property type="match status" value="1"/>
</dbReference>
<keyword evidence="2" id="KW-1185">Reference proteome</keyword>
<sequence length="385" mass="43443">MDPITAIGTAGAIANMIDVVSKAIKSLRDLCDRWKDAGFTILNLIAQLTALRAALTKIQEWIDSDLAGIPQHHQLVMDLDLSVTCCRMLINRIDAQVSELDRTAGDTLDVRSKIRVVFGAKAIEDLQKAIERQIGALTLLLTACNCKTISEQKALLEKSSSRKIFNQVTDDSSSLFVLHGTTSSYSRWTKYTDNLSKISMAFQFDRELFISKVYERAIRGFAKDSIRRHEEVDMGLSKSPTLHVTKLELKKQTERSRAVDHEIDEQNRIRRRECRILLLGDTDSGRAIVRHMKYGNCDLEELLSYRDRVRTTALKAMCTVLEGLKESQFKFENEHDQKHAATVLWQYQSDPTEMNVEVGESISSLWRSLGEAWSNGTVDIADGAT</sequence>
<dbReference type="Gene3D" id="3.40.50.300">
    <property type="entry name" value="P-loop containing nucleotide triphosphate hydrolases"/>
    <property type="match status" value="1"/>
</dbReference>
<dbReference type="EMBL" id="JAGHQM010000534">
    <property type="protein sequence ID" value="KAH0559729.1"/>
    <property type="molecule type" value="Genomic_DNA"/>
</dbReference>
<reference evidence="1" key="1">
    <citation type="submission" date="2021-03" db="EMBL/GenBank/DDBJ databases">
        <title>Comparative genomics and phylogenomic investigation of the class Geoglossomycetes provide insights into ecological specialization and systematics.</title>
        <authorList>
            <person name="Melie T."/>
            <person name="Pirro S."/>
            <person name="Miller A.N."/>
            <person name="Quandt A."/>
        </authorList>
    </citation>
    <scope>NUCLEOTIDE SEQUENCE</scope>
    <source>
        <strain evidence="1">CAQ_001_2017</strain>
    </source>
</reference>
<dbReference type="SUPFAM" id="SSF47895">
    <property type="entry name" value="Transducin (alpha subunit), insertion domain"/>
    <property type="match status" value="1"/>
</dbReference>
<comment type="caution">
    <text evidence="1">The sequence shown here is derived from an EMBL/GenBank/DDBJ whole genome shotgun (WGS) entry which is preliminary data.</text>
</comment>
<accession>A0A9P8LCB8</accession>
<dbReference type="InterPro" id="IPR011025">
    <property type="entry name" value="GproteinA_insert"/>
</dbReference>
<dbReference type="GO" id="GO:0007165">
    <property type="term" value="P:signal transduction"/>
    <property type="evidence" value="ECO:0007669"/>
    <property type="project" value="InterPro"/>
</dbReference>
<dbReference type="InterPro" id="IPR027417">
    <property type="entry name" value="P-loop_NTPase"/>
</dbReference>
<proteinExistence type="predicted"/>
<gene>
    <name evidence="1" type="ORF">GP486_003753</name>
</gene>
<evidence type="ECO:0008006" key="3">
    <source>
        <dbReference type="Google" id="ProtNLM"/>
    </source>
</evidence>